<reference evidence="6" key="1">
    <citation type="submission" date="2025-08" db="UniProtKB">
        <authorList>
            <consortium name="RefSeq"/>
        </authorList>
    </citation>
    <scope>IDENTIFICATION</scope>
    <source>
        <tissue evidence="6">Sperm</tissue>
    </source>
</reference>
<sequence>MSMTTGKIIFFEGENFQGLRLEASGEVESFLERRFTGCVGSARVESGAWLCFEHAHLQGQQLVLEHGEYAHLRSWGDRCEGIGSCRPVRMFGENFSIELFEGADLTGQCLELNEDCPLLVQVPTWGRRAVASIRVRGDGAWVLYDDSNYRGRQYLLERGVYRCPAAWKASSGAVLSLRRVNNYL</sequence>
<dbReference type="PANTHER" id="PTHR11818">
    <property type="entry name" value="BETA/GAMMA CRYSTALLIN"/>
    <property type="match status" value="1"/>
</dbReference>
<dbReference type="RefSeq" id="XP_032816285.1">
    <property type="nucleotide sequence ID" value="XM_032960394.1"/>
</dbReference>
<evidence type="ECO:0000256" key="1">
    <source>
        <dbReference type="ARBA" id="ARBA00009646"/>
    </source>
</evidence>
<gene>
    <name evidence="6" type="primary">CRYGN</name>
</gene>
<dbReference type="SMART" id="SM00247">
    <property type="entry name" value="XTALbg"/>
    <property type="match status" value="2"/>
</dbReference>
<evidence type="ECO:0000256" key="3">
    <source>
        <dbReference type="ARBA" id="ARBA00022737"/>
    </source>
</evidence>
<name>A0AAJ7TG27_PETMA</name>
<dbReference type="Proteomes" id="UP001318040">
    <property type="component" value="Chromosome 2"/>
</dbReference>
<evidence type="ECO:0000313" key="6">
    <source>
        <dbReference type="RefSeq" id="XP_032816285.1"/>
    </source>
</evidence>
<dbReference type="KEGG" id="pmrn:116945822"/>
<keyword evidence="3" id="KW-0677">Repeat</keyword>
<organism evidence="5 6">
    <name type="scientific">Petromyzon marinus</name>
    <name type="common">Sea lamprey</name>
    <dbReference type="NCBI Taxonomy" id="7757"/>
    <lineage>
        <taxon>Eukaryota</taxon>
        <taxon>Metazoa</taxon>
        <taxon>Chordata</taxon>
        <taxon>Craniata</taxon>
        <taxon>Vertebrata</taxon>
        <taxon>Cyclostomata</taxon>
        <taxon>Hyperoartia</taxon>
        <taxon>Petromyzontiformes</taxon>
        <taxon>Petromyzontidae</taxon>
        <taxon>Petromyzon</taxon>
    </lineage>
</organism>
<dbReference type="InterPro" id="IPR011024">
    <property type="entry name" value="G_crystallin-like"/>
</dbReference>
<comment type="similarity">
    <text evidence="1">Belongs to the beta/gamma-crystallin family.</text>
</comment>
<dbReference type="PANTHER" id="PTHR11818:SF22">
    <property type="entry name" value="GAMMA-CRYSTALLIN N"/>
    <property type="match status" value="1"/>
</dbReference>
<proteinExistence type="inferred from homology"/>
<dbReference type="GeneID" id="116945822"/>
<dbReference type="AlphaFoldDB" id="A0AAJ7TG27"/>
<dbReference type="PROSITE" id="PS50915">
    <property type="entry name" value="CRYSTALLIN_BETA_GAMMA"/>
    <property type="match status" value="2"/>
</dbReference>
<dbReference type="InterPro" id="IPR001064">
    <property type="entry name" value="Beta/gamma_crystallin"/>
</dbReference>
<feature type="domain" description="Beta/gamma crystallin 'Greek key'" evidence="4">
    <location>
        <begin position="139"/>
        <end position="181"/>
    </location>
</feature>
<dbReference type="GO" id="GO:0002088">
    <property type="term" value="P:lens development in camera-type eye"/>
    <property type="evidence" value="ECO:0007669"/>
    <property type="project" value="TreeGrafter"/>
</dbReference>
<protein>
    <submittedName>
        <fullName evidence="6">Gamma-crystallin N</fullName>
    </submittedName>
</protein>
<dbReference type="PRINTS" id="PR01367">
    <property type="entry name" value="BGCRYSTALLIN"/>
</dbReference>
<dbReference type="SUPFAM" id="SSF49695">
    <property type="entry name" value="gamma-Crystallin-like"/>
    <property type="match status" value="1"/>
</dbReference>
<dbReference type="GO" id="GO:0007601">
    <property type="term" value="P:visual perception"/>
    <property type="evidence" value="ECO:0007669"/>
    <property type="project" value="TreeGrafter"/>
</dbReference>
<dbReference type="InterPro" id="IPR050252">
    <property type="entry name" value="Beta/Gamma-Crystallin"/>
</dbReference>
<evidence type="ECO:0000313" key="5">
    <source>
        <dbReference type="Proteomes" id="UP001318040"/>
    </source>
</evidence>
<feature type="domain" description="Beta/gamma crystallin 'Greek key'" evidence="4">
    <location>
        <begin position="47"/>
        <end position="89"/>
    </location>
</feature>
<evidence type="ECO:0000256" key="2">
    <source>
        <dbReference type="ARBA" id="ARBA00011245"/>
    </source>
</evidence>
<comment type="subunit">
    <text evidence="2">Monomer.</text>
</comment>
<accession>A0AAJ7TG27</accession>
<dbReference type="GO" id="GO:0005212">
    <property type="term" value="F:structural constituent of eye lens"/>
    <property type="evidence" value="ECO:0007669"/>
    <property type="project" value="TreeGrafter"/>
</dbReference>
<keyword evidence="5" id="KW-1185">Reference proteome</keyword>
<dbReference type="Pfam" id="PF00030">
    <property type="entry name" value="Crystall"/>
    <property type="match status" value="2"/>
</dbReference>
<dbReference type="Gene3D" id="2.60.20.10">
    <property type="entry name" value="Crystallins"/>
    <property type="match status" value="2"/>
</dbReference>
<evidence type="ECO:0000259" key="4">
    <source>
        <dbReference type="PROSITE" id="PS50915"/>
    </source>
</evidence>